<dbReference type="GO" id="GO:0005829">
    <property type="term" value="C:cytosol"/>
    <property type="evidence" value="ECO:0007669"/>
    <property type="project" value="TreeGrafter"/>
</dbReference>
<dbReference type="EMBL" id="CP060204">
    <property type="protein sequence ID" value="QNH54548.1"/>
    <property type="molecule type" value="Genomic_DNA"/>
</dbReference>
<dbReference type="InterPro" id="IPR009000">
    <property type="entry name" value="Transl_B-barrel_sf"/>
</dbReference>
<dbReference type="GO" id="GO:0016149">
    <property type="term" value="F:translation release factor activity, codon specific"/>
    <property type="evidence" value="ECO:0007669"/>
    <property type="project" value="UniProtKB-UniRule"/>
</dbReference>
<dbReference type="InterPro" id="IPR004548">
    <property type="entry name" value="PrfC"/>
</dbReference>
<keyword evidence="5 8" id="KW-0648">Protein biosynthesis</keyword>
<evidence type="ECO:0000256" key="4">
    <source>
        <dbReference type="ARBA" id="ARBA00022741"/>
    </source>
</evidence>
<dbReference type="InterPro" id="IPR053905">
    <property type="entry name" value="EF-G-like_DII"/>
</dbReference>
<evidence type="ECO:0000256" key="1">
    <source>
        <dbReference type="ARBA" id="ARBA00004496"/>
    </source>
</evidence>
<evidence type="ECO:0000256" key="8">
    <source>
        <dbReference type="HAMAP-Rule" id="MF_00072"/>
    </source>
</evidence>
<dbReference type="AlphaFoldDB" id="A0A7G7VKA5"/>
<dbReference type="InterPro" id="IPR038467">
    <property type="entry name" value="RF3_dom_3_sf"/>
</dbReference>
<feature type="binding site" evidence="8">
    <location>
        <begin position="90"/>
        <end position="94"/>
    </location>
    <ligand>
        <name>GTP</name>
        <dbReference type="ChEBI" id="CHEBI:37565"/>
    </ligand>
</feature>
<sequence length="541" mass="61243">MATLKEELAREIEKRRTFAIISHPDAGKTTLTEKLLLYGGAIHLAGSIKSRKTQRHAVSDWMEIEKQRGISVTSSVLQFDYDGYRINILDTPGHQDFSEDTYRTLMAVDSAVMIIDAAKGVEAQTRKLFRVCRQRGIPIFTFVNKLDRFGKAPLDLMDELENVLGIRSYPMNWPIGIDGTYRGVYDREKNRIELFAEDVTHGQETRVSEVFEMDDPAWVERVGEEAAAALFDDIELLRDAGEEFDRATVDAGELTPMFFGSAMTNFGVQNFLEEYIRLAPTPAPRISSDGLIEPDDEKFSGFVFKIQANMNPAHRDRLAFIRISSGKFDRNMSVWHAPSGKLIKLAQPQQFLAQDRQIIDTAYPGDIVGLFDPGVFGIGDTLCDPSHKFKFEDFPVFPPERFARVAAKDTMKRKQFVKGIEQLTQEGAIQLFEQVGAGLDSYIVGTVGTLQFEVLEYRLKNEYNTEITMQMQPFETARWLAFPDGRTITPADLRGADRGMFVHDRSGNPVLLVSNEWALGWIRENNPDLQLGQVPFDRREA</sequence>
<keyword evidence="3 8" id="KW-0963">Cytoplasm</keyword>
<organism evidence="10 11">
    <name type="scientific">Selenomonas timonae</name>
    <dbReference type="NCBI Taxonomy" id="2754044"/>
    <lineage>
        <taxon>Bacteria</taxon>
        <taxon>Bacillati</taxon>
        <taxon>Bacillota</taxon>
        <taxon>Negativicutes</taxon>
        <taxon>Selenomonadales</taxon>
        <taxon>Selenomonadaceae</taxon>
        <taxon>Selenomonas</taxon>
    </lineage>
</organism>
<dbReference type="GO" id="GO:0003924">
    <property type="term" value="F:GTPase activity"/>
    <property type="evidence" value="ECO:0007669"/>
    <property type="project" value="InterPro"/>
</dbReference>
<dbReference type="HAMAP" id="MF_00072">
    <property type="entry name" value="Rel_fac_3"/>
    <property type="match status" value="1"/>
</dbReference>
<dbReference type="RefSeq" id="WP_185980516.1">
    <property type="nucleotide sequence ID" value="NZ_CP060204.1"/>
</dbReference>
<dbReference type="InterPro" id="IPR027417">
    <property type="entry name" value="P-loop_NTPase"/>
</dbReference>
<evidence type="ECO:0000313" key="11">
    <source>
        <dbReference type="Proteomes" id="UP000515480"/>
    </source>
</evidence>
<dbReference type="InterPro" id="IPR031157">
    <property type="entry name" value="G_TR_CS"/>
</dbReference>
<dbReference type="SUPFAM" id="SSF52540">
    <property type="entry name" value="P-loop containing nucleoside triphosphate hydrolases"/>
    <property type="match status" value="1"/>
</dbReference>
<dbReference type="KEGG" id="stim:H1B31_00790"/>
<evidence type="ECO:0000256" key="5">
    <source>
        <dbReference type="ARBA" id="ARBA00022917"/>
    </source>
</evidence>
<dbReference type="NCBIfam" id="TIGR00503">
    <property type="entry name" value="prfC"/>
    <property type="match status" value="1"/>
</dbReference>
<evidence type="ECO:0000256" key="6">
    <source>
        <dbReference type="ARBA" id="ARBA00023134"/>
    </source>
</evidence>
<dbReference type="GO" id="GO:0006449">
    <property type="term" value="P:regulation of translational termination"/>
    <property type="evidence" value="ECO:0007669"/>
    <property type="project" value="UniProtKB-UniRule"/>
</dbReference>
<evidence type="ECO:0000256" key="2">
    <source>
        <dbReference type="ARBA" id="ARBA00009978"/>
    </source>
</evidence>
<comment type="similarity">
    <text evidence="2 8">Belongs to the TRAFAC class translation factor GTPase superfamily. Classic translation factor GTPase family. PrfC subfamily.</text>
</comment>
<dbReference type="Gene3D" id="3.30.70.3280">
    <property type="entry name" value="Peptide chain release factor 3, domain III"/>
    <property type="match status" value="1"/>
</dbReference>
<keyword evidence="4 8" id="KW-0547">Nucleotide-binding</keyword>
<dbReference type="InterPro" id="IPR000795">
    <property type="entry name" value="T_Tr_GTP-bd_dom"/>
</dbReference>
<dbReference type="InterPro" id="IPR041732">
    <property type="entry name" value="RF3_GTP-bd"/>
</dbReference>
<feature type="binding site" evidence="8">
    <location>
        <begin position="22"/>
        <end position="29"/>
    </location>
    <ligand>
        <name>GTP</name>
        <dbReference type="ChEBI" id="CHEBI:37565"/>
    </ligand>
</feature>
<dbReference type="Pfam" id="PF22042">
    <property type="entry name" value="EF-G_D2"/>
    <property type="match status" value="1"/>
</dbReference>
<protein>
    <recommendedName>
        <fullName evidence="7 8">Peptide chain release factor 3</fullName>
        <shortName evidence="8">RF-3</shortName>
    </recommendedName>
</protein>
<evidence type="ECO:0000256" key="7">
    <source>
        <dbReference type="ARBA" id="ARBA00073639"/>
    </source>
</evidence>
<comment type="function">
    <text evidence="8">Increases the formation of ribosomal termination complexes and stimulates activities of RF-1 and RF-2. It binds guanine nucleotides and has strong preference for UGA stop codons. It may interact directly with the ribosome. The stimulation of RF-1 and RF-2 is significantly reduced by GTP and GDP, but not by GMP.</text>
</comment>
<dbReference type="Proteomes" id="UP000515480">
    <property type="component" value="Chromosome"/>
</dbReference>
<comment type="subcellular location">
    <subcellularLocation>
        <location evidence="1 8">Cytoplasm</location>
    </subcellularLocation>
</comment>
<gene>
    <name evidence="8" type="primary">prfC</name>
    <name evidence="10" type="ORF">H1B31_00790</name>
</gene>
<dbReference type="CDD" id="cd04169">
    <property type="entry name" value="RF3"/>
    <property type="match status" value="1"/>
</dbReference>
<dbReference type="InterPro" id="IPR035647">
    <property type="entry name" value="EFG_III/V"/>
</dbReference>
<reference evidence="10 11" key="1">
    <citation type="submission" date="2020-07" db="EMBL/GenBank/DDBJ databases">
        <title>Complete genome and description of Selenomonas timonensis sp. nov., a new bacterium isolated from a gingivitis subject.</title>
        <authorList>
            <person name="Antezack A."/>
        </authorList>
    </citation>
    <scope>NUCLEOTIDE SEQUENCE [LARGE SCALE GENOMIC DNA]</scope>
    <source>
        <strain evidence="10 11">Marseille-Q3039</strain>
    </source>
</reference>
<dbReference type="SUPFAM" id="SSF50447">
    <property type="entry name" value="Translation proteins"/>
    <property type="match status" value="1"/>
</dbReference>
<dbReference type="Pfam" id="PF16658">
    <property type="entry name" value="RF3_C"/>
    <property type="match status" value="1"/>
</dbReference>
<dbReference type="PANTHER" id="PTHR43556">
    <property type="entry name" value="PEPTIDE CHAIN RELEASE FACTOR RF3"/>
    <property type="match status" value="1"/>
</dbReference>
<dbReference type="PROSITE" id="PS00301">
    <property type="entry name" value="G_TR_1"/>
    <property type="match status" value="1"/>
</dbReference>
<dbReference type="PRINTS" id="PR00315">
    <property type="entry name" value="ELONGATNFCT"/>
</dbReference>
<evidence type="ECO:0000313" key="10">
    <source>
        <dbReference type="EMBL" id="QNH54548.1"/>
    </source>
</evidence>
<evidence type="ECO:0000259" key="9">
    <source>
        <dbReference type="PROSITE" id="PS51722"/>
    </source>
</evidence>
<dbReference type="InterPro" id="IPR032090">
    <property type="entry name" value="RF3_C"/>
</dbReference>
<dbReference type="Pfam" id="PF00009">
    <property type="entry name" value="GTP_EFTU"/>
    <property type="match status" value="1"/>
</dbReference>
<dbReference type="PANTHER" id="PTHR43556:SF2">
    <property type="entry name" value="PEPTIDE CHAIN RELEASE FACTOR RF3"/>
    <property type="match status" value="1"/>
</dbReference>
<dbReference type="Gene3D" id="2.40.30.10">
    <property type="entry name" value="Translation factors"/>
    <property type="match status" value="1"/>
</dbReference>
<feature type="domain" description="Tr-type G" evidence="9">
    <location>
        <begin position="13"/>
        <end position="283"/>
    </location>
</feature>
<dbReference type="Gene3D" id="3.40.50.300">
    <property type="entry name" value="P-loop containing nucleotide triphosphate hydrolases"/>
    <property type="match status" value="1"/>
</dbReference>
<dbReference type="FunFam" id="3.40.50.300:FF:000542">
    <property type="entry name" value="Peptide chain release factor 3"/>
    <property type="match status" value="1"/>
</dbReference>
<dbReference type="SUPFAM" id="SSF54980">
    <property type="entry name" value="EF-G C-terminal domain-like"/>
    <property type="match status" value="1"/>
</dbReference>
<dbReference type="NCBIfam" id="NF001964">
    <property type="entry name" value="PRK00741.1"/>
    <property type="match status" value="1"/>
</dbReference>
<dbReference type="GO" id="GO:0005525">
    <property type="term" value="F:GTP binding"/>
    <property type="evidence" value="ECO:0007669"/>
    <property type="project" value="UniProtKB-UniRule"/>
</dbReference>
<name>A0A7G7VKA5_9FIRM</name>
<proteinExistence type="inferred from homology"/>
<dbReference type="PROSITE" id="PS51722">
    <property type="entry name" value="G_TR_2"/>
    <property type="match status" value="1"/>
</dbReference>
<evidence type="ECO:0000256" key="3">
    <source>
        <dbReference type="ARBA" id="ARBA00022490"/>
    </source>
</evidence>
<dbReference type="FunFam" id="3.30.70.3280:FF:000001">
    <property type="entry name" value="Peptide chain release factor 3"/>
    <property type="match status" value="1"/>
</dbReference>
<dbReference type="NCBIfam" id="TIGR00231">
    <property type="entry name" value="small_GTP"/>
    <property type="match status" value="1"/>
</dbReference>
<dbReference type="InterPro" id="IPR005225">
    <property type="entry name" value="Small_GTP-bd"/>
</dbReference>
<feature type="binding site" evidence="8">
    <location>
        <begin position="144"/>
        <end position="147"/>
    </location>
    <ligand>
        <name>GTP</name>
        <dbReference type="ChEBI" id="CHEBI:37565"/>
    </ligand>
</feature>
<keyword evidence="6 8" id="KW-0342">GTP-binding</keyword>
<dbReference type="GO" id="GO:0016150">
    <property type="term" value="F:translation release factor activity, codon nonspecific"/>
    <property type="evidence" value="ECO:0007669"/>
    <property type="project" value="TreeGrafter"/>
</dbReference>
<accession>A0A7G7VKA5</accession>
<keyword evidence="11" id="KW-1185">Reference proteome</keyword>